<gene>
    <name evidence="3" type="ORF">ABG768_020557</name>
</gene>
<dbReference type="Proteomes" id="UP001479290">
    <property type="component" value="Unassembled WGS sequence"/>
</dbReference>
<feature type="domain" description="Ig-like" evidence="2">
    <location>
        <begin position="48"/>
        <end position="157"/>
    </location>
</feature>
<name>A0AAW2AYJ8_CULAL</name>
<dbReference type="EMBL" id="JAWDJR010000003">
    <property type="protein sequence ID" value="KAK9978819.1"/>
    <property type="molecule type" value="Genomic_DNA"/>
</dbReference>
<dbReference type="InterPro" id="IPR013106">
    <property type="entry name" value="Ig_V-set"/>
</dbReference>
<accession>A0AAW2AYJ8</accession>
<dbReference type="PANTHER" id="PTHR21063:SF4">
    <property type="entry name" value="CD48 ANTIGEN-RELATED"/>
    <property type="match status" value="1"/>
</dbReference>
<organism evidence="3 4">
    <name type="scientific">Culter alburnus</name>
    <name type="common">Topmouth culter</name>
    <dbReference type="NCBI Taxonomy" id="194366"/>
    <lineage>
        <taxon>Eukaryota</taxon>
        <taxon>Metazoa</taxon>
        <taxon>Chordata</taxon>
        <taxon>Craniata</taxon>
        <taxon>Vertebrata</taxon>
        <taxon>Euteleostomi</taxon>
        <taxon>Actinopterygii</taxon>
        <taxon>Neopterygii</taxon>
        <taxon>Teleostei</taxon>
        <taxon>Ostariophysi</taxon>
        <taxon>Cypriniformes</taxon>
        <taxon>Xenocyprididae</taxon>
        <taxon>Xenocypridinae</taxon>
        <taxon>Culter</taxon>
    </lineage>
</organism>
<dbReference type="InterPro" id="IPR007110">
    <property type="entry name" value="Ig-like_dom"/>
</dbReference>
<dbReference type="AlphaFoldDB" id="A0AAW2AYJ8"/>
<protein>
    <recommendedName>
        <fullName evidence="2">Ig-like domain-containing protein</fullName>
    </recommendedName>
</protein>
<dbReference type="PANTHER" id="PTHR21063">
    <property type="entry name" value="LFA-3"/>
    <property type="match status" value="1"/>
</dbReference>
<dbReference type="InterPro" id="IPR036179">
    <property type="entry name" value="Ig-like_dom_sf"/>
</dbReference>
<keyword evidence="1" id="KW-0472">Membrane</keyword>
<dbReference type="SUPFAM" id="SSF48726">
    <property type="entry name" value="Immunoglobulin"/>
    <property type="match status" value="5"/>
</dbReference>
<keyword evidence="1" id="KW-0812">Transmembrane</keyword>
<dbReference type="Pfam" id="PF07686">
    <property type="entry name" value="V-set"/>
    <property type="match status" value="1"/>
</dbReference>
<evidence type="ECO:0000259" key="2">
    <source>
        <dbReference type="PROSITE" id="PS50835"/>
    </source>
</evidence>
<dbReference type="SMART" id="SM00409">
    <property type="entry name" value="IG"/>
    <property type="match status" value="5"/>
</dbReference>
<sequence length="666" mass="76334">MMEGESVTLNPDLTQIQEIIQMKWRFRDSRSVIAQIEGNDISLSPKSPAVIDPFKGEMKSVSETEGESVTLQTDTETHGDELIVWRFGDEGKLIAKHDLEAKSPPLYDPDERFRDRLKLNNQTGSLTITNTRTTDSGVYTVKISSSNQTLHKRFTVTVSSSGLSSAAVAGIVVVLLLVLSAAVCVFYYHKVSELQKQMLLQVNESVLKGDSVTLNYDTEIQKDDKIQWKFGEKLIAEMTGENRENLQWSDDEFRDQMTLDPQTGSLIIQQTRPEHTGLYKIEIYRNDYSTFRLFRLIVCDEEKSVSVMMWADVTLRVNPEIQTGDEIFWMFGDDNRLLAKNTEEECEEESEYSDYRFKPDVDLNPQTGDLTIKTISISNTGEYKLKNIRNGKASFKLFRVTVSEYQVNKSVLKGDSVTLNYNTVIQKDDKIQWKFEEKLIAEMTGENCKNPQWTDDEFRAQMKLDPQTGSLTIEQTRPEHSGLYKIEIKTSYYSTFRLFRLIVGDEQKSVSVMKGTDVTLRVNPEIQTGDKIFWMFGDYNSLVDKNTEEKCEEEFWYSDFRLIAKMDLNRQTGDLTIKETETDHTGEYKLKIIRNGEASFKLFTVTVSEHLHRRLCVCFHFTSASLSASTCMQTTSRQCPRSCNDFCCSLTVCVPLNRAFVHSYGS</sequence>
<dbReference type="PROSITE" id="PS50835">
    <property type="entry name" value="IG_LIKE"/>
    <property type="match status" value="1"/>
</dbReference>
<evidence type="ECO:0000256" key="1">
    <source>
        <dbReference type="SAM" id="Phobius"/>
    </source>
</evidence>
<reference evidence="3 4" key="1">
    <citation type="submission" date="2024-05" db="EMBL/GenBank/DDBJ databases">
        <title>A high-quality chromosomal-level genome assembly of Topmouth culter (Culter alburnus).</title>
        <authorList>
            <person name="Zhao H."/>
        </authorList>
    </citation>
    <scope>NUCLEOTIDE SEQUENCE [LARGE SCALE GENOMIC DNA]</scope>
    <source>
        <strain evidence="3">CATC2023</strain>
        <tissue evidence="3">Muscle</tissue>
    </source>
</reference>
<comment type="caution">
    <text evidence="3">The sequence shown here is derived from an EMBL/GenBank/DDBJ whole genome shotgun (WGS) entry which is preliminary data.</text>
</comment>
<evidence type="ECO:0000313" key="4">
    <source>
        <dbReference type="Proteomes" id="UP001479290"/>
    </source>
</evidence>
<dbReference type="InterPro" id="IPR013783">
    <property type="entry name" value="Ig-like_fold"/>
</dbReference>
<proteinExistence type="predicted"/>
<dbReference type="Gene3D" id="2.60.40.10">
    <property type="entry name" value="Immunoglobulins"/>
    <property type="match status" value="5"/>
</dbReference>
<evidence type="ECO:0000313" key="3">
    <source>
        <dbReference type="EMBL" id="KAK9978819.1"/>
    </source>
</evidence>
<feature type="transmembrane region" description="Helical" evidence="1">
    <location>
        <begin position="166"/>
        <end position="188"/>
    </location>
</feature>
<keyword evidence="1" id="KW-1133">Transmembrane helix</keyword>
<keyword evidence="4" id="KW-1185">Reference proteome</keyword>
<dbReference type="InterPro" id="IPR003599">
    <property type="entry name" value="Ig_sub"/>
</dbReference>